<evidence type="ECO:0008006" key="6">
    <source>
        <dbReference type="Google" id="ProtNLM"/>
    </source>
</evidence>
<evidence type="ECO:0000259" key="3">
    <source>
        <dbReference type="Pfam" id="PF21447"/>
    </source>
</evidence>
<feature type="domain" description="Ppx/GppA phosphatase C-terminal" evidence="3">
    <location>
        <begin position="328"/>
        <end position="480"/>
    </location>
</feature>
<dbReference type="Pfam" id="PF02541">
    <property type="entry name" value="Ppx-GppA"/>
    <property type="match status" value="1"/>
</dbReference>
<proteinExistence type="predicted"/>
<dbReference type="InterPro" id="IPR050273">
    <property type="entry name" value="GppA/Ppx_hydrolase"/>
</dbReference>
<keyword evidence="1" id="KW-0378">Hydrolase</keyword>
<sequence>MTPSTDMAARVVAFIDIGTNSVRLLGVRIFPNHSYTVLTQLKHTVRLGEGEFDDRCLQPQAIDRAVLVCQQFATLARTSGAEEIIAVATAATREAKNQRAFLDRLRQEAKLDVRVVSGLEEARLIYLGVASGVHLGDKQGLFVDIGGGSTEIIIGTHHHHRYLNSLKLGAIRLTTEQLPAGDGPVATKHYERLRRYVHHNMVHLVRELRDYHIDLAIGSSGTIENLADVAARMYLERERQPDDVLSRAHLQQLIPVLCSLSLEERRKVPGLNSARADIIIGGAVILQTLMEALGVRSIRVTDRGLRDGLLVDYLVRQDHAPLIDELSVRKRSVLQFGRACQFNEAHARLTAQLALSLFDSGRAAQLHHLGSWERELLEYAALLHHIGAFVTFSNYQAHTYYLIRNAELLGFDQTEIAIMATVALYHRKSLPRKKHPEFAALNKRSQQIVRRLATLLRLAECLDRSQAGHVSHAYFERLDYKQVRLNLYATQDCQIEVWGVEKHLDAFAKVFEHRFDIHVQHAMGEAIQAAALQESFPFTTSEAL</sequence>
<dbReference type="HOGENOM" id="CLU_025908_4_2_7"/>
<dbReference type="AlphaFoldDB" id="W4LY43"/>
<dbReference type="GO" id="GO:0006357">
    <property type="term" value="P:regulation of transcription by RNA polymerase II"/>
    <property type="evidence" value="ECO:0007669"/>
    <property type="project" value="TreeGrafter"/>
</dbReference>
<dbReference type="SUPFAM" id="SSF53067">
    <property type="entry name" value="Actin-like ATPase domain"/>
    <property type="match status" value="2"/>
</dbReference>
<reference evidence="4 5" key="1">
    <citation type="journal article" date="2014" name="Nature">
        <title>An environmental bacterial taxon with a large and distinct metabolic repertoire.</title>
        <authorList>
            <person name="Wilson M.C."/>
            <person name="Mori T."/>
            <person name="Ruckert C."/>
            <person name="Uria A.R."/>
            <person name="Helf M.J."/>
            <person name="Takada K."/>
            <person name="Gernert C."/>
            <person name="Steffens U.A."/>
            <person name="Heycke N."/>
            <person name="Schmitt S."/>
            <person name="Rinke C."/>
            <person name="Helfrich E.J."/>
            <person name="Brachmann A.O."/>
            <person name="Gurgui C."/>
            <person name="Wakimoto T."/>
            <person name="Kracht M."/>
            <person name="Crusemann M."/>
            <person name="Hentschel U."/>
            <person name="Abe I."/>
            <person name="Matsunaga S."/>
            <person name="Kalinowski J."/>
            <person name="Takeyama H."/>
            <person name="Piel J."/>
        </authorList>
    </citation>
    <scope>NUCLEOTIDE SEQUENCE [LARGE SCALE GENOMIC DNA]</scope>
    <source>
        <strain evidence="5">TSY1</strain>
    </source>
</reference>
<dbReference type="Pfam" id="PF21447">
    <property type="entry name" value="Ppx-GppA_III"/>
    <property type="match status" value="1"/>
</dbReference>
<dbReference type="Gene3D" id="3.30.420.40">
    <property type="match status" value="1"/>
</dbReference>
<name>W4LY43_ENTF1</name>
<gene>
    <name evidence="4" type="ORF">ETSY1_02115</name>
</gene>
<accession>W4LY43</accession>
<dbReference type="PANTHER" id="PTHR30005:SF0">
    <property type="entry name" value="RETROGRADE REGULATION PROTEIN 2"/>
    <property type="match status" value="1"/>
</dbReference>
<dbReference type="CDD" id="cd24006">
    <property type="entry name" value="ASKHA_NBD_PPX_GppA"/>
    <property type="match status" value="1"/>
</dbReference>
<dbReference type="InterPro" id="IPR043129">
    <property type="entry name" value="ATPase_NBD"/>
</dbReference>
<dbReference type="Gene3D" id="1.10.3210.10">
    <property type="entry name" value="Hypothetical protein af1432"/>
    <property type="match status" value="1"/>
</dbReference>
<evidence type="ECO:0000259" key="2">
    <source>
        <dbReference type="Pfam" id="PF02541"/>
    </source>
</evidence>
<evidence type="ECO:0000313" key="5">
    <source>
        <dbReference type="Proteomes" id="UP000019141"/>
    </source>
</evidence>
<dbReference type="GO" id="GO:0016787">
    <property type="term" value="F:hydrolase activity"/>
    <property type="evidence" value="ECO:0007669"/>
    <property type="project" value="UniProtKB-KW"/>
</dbReference>
<evidence type="ECO:0000256" key="1">
    <source>
        <dbReference type="ARBA" id="ARBA00022801"/>
    </source>
</evidence>
<keyword evidence="5" id="KW-1185">Reference proteome</keyword>
<feature type="domain" description="Ppx/GppA phosphatase N-terminal" evidence="2">
    <location>
        <begin position="33"/>
        <end position="314"/>
    </location>
</feature>
<dbReference type="PANTHER" id="PTHR30005">
    <property type="entry name" value="EXOPOLYPHOSPHATASE"/>
    <property type="match status" value="1"/>
</dbReference>
<dbReference type="Gene3D" id="3.30.420.150">
    <property type="entry name" value="Exopolyphosphatase. Domain 2"/>
    <property type="match status" value="1"/>
</dbReference>
<dbReference type="PATRIC" id="fig|1429438.4.peg.596"/>
<dbReference type="EMBL" id="AZHW01000104">
    <property type="protein sequence ID" value="ETX02845.1"/>
    <property type="molecule type" value="Genomic_DNA"/>
</dbReference>
<dbReference type="InterPro" id="IPR003695">
    <property type="entry name" value="Ppx_GppA_N"/>
</dbReference>
<evidence type="ECO:0000313" key="4">
    <source>
        <dbReference type="EMBL" id="ETX02845.1"/>
    </source>
</evidence>
<dbReference type="InterPro" id="IPR048950">
    <property type="entry name" value="Ppx_GppA_C"/>
</dbReference>
<comment type="caution">
    <text evidence="4">The sequence shown here is derived from an EMBL/GenBank/DDBJ whole genome shotgun (WGS) entry which is preliminary data.</text>
</comment>
<dbReference type="PIRSF" id="PIRSF001267">
    <property type="entry name" value="Pyrophosphatase_GppA_Ppx"/>
    <property type="match status" value="1"/>
</dbReference>
<organism evidence="4 5">
    <name type="scientific">Entotheonella factor</name>
    <dbReference type="NCBI Taxonomy" id="1429438"/>
    <lineage>
        <taxon>Bacteria</taxon>
        <taxon>Pseudomonadati</taxon>
        <taxon>Nitrospinota/Tectimicrobiota group</taxon>
        <taxon>Candidatus Tectimicrobiota</taxon>
        <taxon>Candidatus Entotheonellia</taxon>
        <taxon>Candidatus Entotheonellales</taxon>
        <taxon>Candidatus Entotheonellaceae</taxon>
        <taxon>Candidatus Entotheonella</taxon>
    </lineage>
</organism>
<dbReference type="SUPFAM" id="SSF109604">
    <property type="entry name" value="HD-domain/PDEase-like"/>
    <property type="match status" value="1"/>
</dbReference>
<dbReference type="Proteomes" id="UP000019141">
    <property type="component" value="Unassembled WGS sequence"/>
</dbReference>
<protein>
    <recommendedName>
        <fullName evidence="6">Ppx/GppA phosphatase domain-containing protein</fullName>
    </recommendedName>
</protein>
<dbReference type="InterPro" id="IPR030673">
    <property type="entry name" value="PyroPPase_GppA_Ppx"/>
</dbReference>